<name>A0A9W4DMN0_9ACTN</name>
<keyword evidence="2" id="KW-1185">Reference proteome</keyword>
<reference evidence="1" key="1">
    <citation type="submission" date="2021-05" db="EMBL/GenBank/DDBJ databases">
        <authorList>
            <person name="Arsene-Ploetze F."/>
        </authorList>
    </citation>
    <scope>NUCLEOTIDE SEQUENCE</scope>
    <source>
        <strain evidence="1">DSM 42138</strain>
    </source>
</reference>
<evidence type="ECO:0000313" key="2">
    <source>
        <dbReference type="Proteomes" id="UP001152519"/>
    </source>
</evidence>
<dbReference type="Proteomes" id="UP001152519">
    <property type="component" value="Unassembled WGS sequence"/>
</dbReference>
<protein>
    <submittedName>
        <fullName evidence="1">Uncharacterized protein</fullName>
    </submittedName>
</protein>
<proteinExistence type="predicted"/>
<gene>
    <name evidence="1" type="ORF">SCOCK_180156</name>
</gene>
<organism evidence="1 2">
    <name type="scientific">Actinacidiphila cocklensis</name>
    <dbReference type="NCBI Taxonomy" id="887465"/>
    <lineage>
        <taxon>Bacteria</taxon>
        <taxon>Bacillati</taxon>
        <taxon>Actinomycetota</taxon>
        <taxon>Actinomycetes</taxon>
        <taxon>Kitasatosporales</taxon>
        <taxon>Streptomycetaceae</taxon>
        <taxon>Actinacidiphila</taxon>
    </lineage>
</organism>
<comment type="caution">
    <text evidence="1">The sequence shown here is derived from an EMBL/GenBank/DDBJ whole genome shotgun (WGS) entry which is preliminary data.</text>
</comment>
<sequence>MTRAEMLARISSAELTEWMALYRIEDEERQAAEQDPADAP</sequence>
<dbReference type="EMBL" id="CAJSLV010000046">
    <property type="protein sequence ID" value="CAG6392779.1"/>
    <property type="molecule type" value="Genomic_DNA"/>
</dbReference>
<accession>A0A9W4DMN0</accession>
<evidence type="ECO:0000313" key="1">
    <source>
        <dbReference type="EMBL" id="CAG6392779.1"/>
    </source>
</evidence>
<dbReference type="RefSeq" id="WP_274037221.1">
    <property type="nucleotide sequence ID" value="NZ_CAJSLV010000046.1"/>
</dbReference>
<dbReference type="AlphaFoldDB" id="A0A9W4DMN0"/>